<gene>
    <name evidence="9" type="ORF">ABL78_3514</name>
</gene>
<protein>
    <recommendedName>
        <fullName evidence="8">Protein root UVB sensitive/RUS domain-containing protein</fullName>
    </recommendedName>
</protein>
<feature type="compositionally biased region" description="Low complexity" evidence="6">
    <location>
        <begin position="1"/>
        <end position="14"/>
    </location>
</feature>
<dbReference type="Proteomes" id="UP000038009">
    <property type="component" value="Unassembled WGS sequence"/>
</dbReference>
<evidence type="ECO:0000313" key="9">
    <source>
        <dbReference type="EMBL" id="KPI87430.1"/>
    </source>
</evidence>
<evidence type="ECO:0000256" key="3">
    <source>
        <dbReference type="ARBA" id="ARBA00022692"/>
    </source>
</evidence>
<feature type="transmembrane region" description="Helical" evidence="7">
    <location>
        <begin position="256"/>
        <end position="279"/>
    </location>
</feature>
<dbReference type="OMA" id="SACIGYQ"/>
<keyword evidence="10" id="KW-1185">Reference proteome</keyword>
<dbReference type="PANTHER" id="PTHR12770:SF31">
    <property type="entry name" value="RUS FAMILY MEMBER 1"/>
    <property type="match status" value="1"/>
</dbReference>
<evidence type="ECO:0000259" key="8">
    <source>
        <dbReference type="Pfam" id="PF04884"/>
    </source>
</evidence>
<evidence type="ECO:0000256" key="1">
    <source>
        <dbReference type="ARBA" id="ARBA00004370"/>
    </source>
</evidence>
<evidence type="ECO:0000313" key="10">
    <source>
        <dbReference type="Proteomes" id="UP000038009"/>
    </source>
</evidence>
<dbReference type="EMBL" id="LJSK01000089">
    <property type="protein sequence ID" value="KPI87430.1"/>
    <property type="molecule type" value="Genomic_DNA"/>
</dbReference>
<reference evidence="9 10" key="1">
    <citation type="journal article" date="2015" name="PLoS Pathog.">
        <title>Leptomonas seymouri: Adaptations to the Dixenous Life Cycle Analyzed by Genome Sequencing, Transcriptome Profiling and Co-infection with Leishmania donovani.</title>
        <authorList>
            <person name="Kraeva N."/>
            <person name="Butenko A."/>
            <person name="Hlavacova J."/>
            <person name="Kostygov A."/>
            <person name="Myskova J."/>
            <person name="Grybchuk D."/>
            <person name="Lestinova T."/>
            <person name="Votypka J."/>
            <person name="Volf P."/>
            <person name="Opperdoes F."/>
            <person name="Flegontov P."/>
            <person name="Lukes J."/>
            <person name="Yurchenko V."/>
        </authorList>
    </citation>
    <scope>NUCLEOTIDE SEQUENCE [LARGE SCALE GENOMIC DNA]</scope>
    <source>
        <strain evidence="9 10">ATCC 30220</strain>
    </source>
</reference>
<name>A0A0N1I7Q2_LEPSE</name>
<dbReference type="InterPro" id="IPR006968">
    <property type="entry name" value="RUS_fam"/>
</dbReference>
<comment type="caution">
    <text evidence="9">The sequence shown here is derived from an EMBL/GenBank/DDBJ whole genome shotgun (WGS) entry which is preliminary data.</text>
</comment>
<evidence type="ECO:0000256" key="2">
    <source>
        <dbReference type="ARBA" id="ARBA00007558"/>
    </source>
</evidence>
<proteinExistence type="inferred from homology"/>
<keyword evidence="3 7" id="KW-0812">Transmembrane</keyword>
<evidence type="ECO:0000256" key="5">
    <source>
        <dbReference type="ARBA" id="ARBA00023136"/>
    </source>
</evidence>
<keyword evidence="5 7" id="KW-0472">Membrane</keyword>
<organism evidence="9 10">
    <name type="scientific">Leptomonas seymouri</name>
    <dbReference type="NCBI Taxonomy" id="5684"/>
    <lineage>
        <taxon>Eukaryota</taxon>
        <taxon>Discoba</taxon>
        <taxon>Euglenozoa</taxon>
        <taxon>Kinetoplastea</taxon>
        <taxon>Metakinetoplastina</taxon>
        <taxon>Trypanosomatida</taxon>
        <taxon>Trypanosomatidae</taxon>
        <taxon>Leishmaniinae</taxon>
        <taxon>Leptomonas</taxon>
    </lineage>
</organism>
<dbReference type="Pfam" id="PF04884">
    <property type="entry name" value="UVB_sens_prot"/>
    <property type="match status" value="1"/>
</dbReference>
<accession>A0A0N1I7Q2</accession>
<dbReference type="OrthoDB" id="364779at2759"/>
<comment type="subcellular location">
    <subcellularLocation>
        <location evidence="1">Membrane</location>
    </subcellularLocation>
</comment>
<comment type="similarity">
    <text evidence="2">Belongs to the RUS1 family.</text>
</comment>
<feature type="transmembrane region" description="Helical" evidence="7">
    <location>
        <begin position="227"/>
        <end position="250"/>
    </location>
</feature>
<evidence type="ECO:0000256" key="4">
    <source>
        <dbReference type="ARBA" id="ARBA00022989"/>
    </source>
</evidence>
<feature type="region of interest" description="Disordered" evidence="6">
    <location>
        <begin position="1"/>
        <end position="38"/>
    </location>
</feature>
<sequence>MQVEMSSASSSPPSQNEHPGSASEEAPSTSSDQCPTRGPLRGFSQGLTDFCWREDDAHRGTFEPSVLHGESLKNRIRLFGMAKGYPDTTAVGFRRFFYLSQANSFIADFSACIGYQSLLSGFFLGSSPQMWMLKDLFPALIAAYMANRLVSYEGRPKLWFCVSVLLRNVTIISDMVIPSAVPNHMVLAAIVNAVLKQSSALMFFITRAAALQHYAINKNLAELTKKFNSFSMVTFTLATALAIVYCTFFTSFAAQLTTILVCCVANVTLSYMAMSPIAFRILQFGTMQVLLHAYMRDSTRVMTPQDVSDLMGIRMSPASAMEGDSAAARMATHLLYISPPVDRLLIRSDTMGEDVLYLHSKGAFLLAMWRPSAVPLTLRESWRRYELPSLPRFLREGWWRRRSHTLAEVEKRFEGRRLCLLVQHQCCPKDLITAYLIMYTAVLQNAATEEGLRAFVRQCNAEQEVWAKKGEVLFNQLREANWDVDLPALDHLDFRVSDLPVERPTTHSKATTASSGSASDMGV</sequence>
<dbReference type="VEuPathDB" id="TriTrypDB:Lsey_0089_0300"/>
<evidence type="ECO:0000256" key="7">
    <source>
        <dbReference type="SAM" id="Phobius"/>
    </source>
</evidence>
<dbReference type="AlphaFoldDB" id="A0A0N1I7Q2"/>
<feature type="region of interest" description="Disordered" evidence="6">
    <location>
        <begin position="503"/>
        <end position="523"/>
    </location>
</feature>
<feature type="domain" description="Protein root UVB sensitive/RUS" evidence="8">
    <location>
        <begin position="70"/>
        <end position="297"/>
    </location>
</feature>
<keyword evidence="4 7" id="KW-1133">Transmembrane helix</keyword>
<dbReference type="InterPro" id="IPR054549">
    <property type="entry name" value="UVB_sens_RUS_dom"/>
</dbReference>
<dbReference type="PANTHER" id="PTHR12770">
    <property type="entry name" value="RUS1 FAMILY PROTEIN C16ORF58"/>
    <property type="match status" value="1"/>
</dbReference>
<evidence type="ECO:0000256" key="6">
    <source>
        <dbReference type="SAM" id="MobiDB-lite"/>
    </source>
</evidence>
<dbReference type="GO" id="GO:0016020">
    <property type="term" value="C:membrane"/>
    <property type="evidence" value="ECO:0007669"/>
    <property type="project" value="UniProtKB-SubCell"/>
</dbReference>
<feature type="compositionally biased region" description="Low complexity" evidence="6">
    <location>
        <begin position="507"/>
        <end position="523"/>
    </location>
</feature>